<dbReference type="GO" id="GO:0015288">
    <property type="term" value="F:porin activity"/>
    <property type="evidence" value="ECO:0007669"/>
    <property type="project" value="InterPro"/>
</dbReference>
<dbReference type="InterPro" id="IPR007049">
    <property type="entry name" value="Carb-sel_porin_OprB"/>
</dbReference>
<evidence type="ECO:0000313" key="4">
    <source>
        <dbReference type="Proteomes" id="UP000515873"/>
    </source>
</evidence>
<dbReference type="Pfam" id="PF04966">
    <property type="entry name" value="OprB"/>
    <property type="match status" value="1"/>
</dbReference>
<comment type="similarity">
    <text evidence="1 2">Belongs to the OprB family.</text>
</comment>
<evidence type="ECO:0000313" key="3">
    <source>
        <dbReference type="EMBL" id="QNK02016.1"/>
    </source>
</evidence>
<organism evidence="3 4">
    <name type="scientific">Dyella telluris</name>
    <dbReference type="NCBI Taxonomy" id="2763498"/>
    <lineage>
        <taxon>Bacteria</taxon>
        <taxon>Pseudomonadati</taxon>
        <taxon>Pseudomonadota</taxon>
        <taxon>Gammaproteobacteria</taxon>
        <taxon>Lysobacterales</taxon>
        <taxon>Rhodanobacteraceae</taxon>
        <taxon>Dyella</taxon>
    </lineage>
</organism>
<dbReference type="AlphaFoldDB" id="A0A7G8Q5F8"/>
<name>A0A7G8Q5F8_9GAMM</name>
<gene>
    <name evidence="3" type="ORF">H8F01_02290</name>
</gene>
<dbReference type="Proteomes" id="UP000515873">
    <property type="component" value="Chromosome"/>
</dbReference>
<dbReference type="KEGG" id="dtl:H8F01_02290"/>
<reference evidence="3 4" key="1">
    <citation type="submission" date="2020-08" db="EMBL/GenBank/DDBJ databases">
        <title>Dyella sp. G9 isolated from forest soil.</title>
        <authorList>
            <person name="Fu J."/>
            <person name="Qiu L."/>
        </authorList>
    </citation>
    <scope>NUCLEOTIDE SEQUENCE [LARGE SCALE GENOMIC DNA]</scope>
    <source>
        <strain evidence="3 4">G9</strain>
    </source>
</reference>
<feature type="signal peptide" evidence="2">
    <location>
        <begin position="1"/>
        <end position="21"/>
    </location>
</feature>
<keyword evidence="2" id="KW-0732">Signal</keyword>
<dbReference type="GO" id="GO:0016020">
    <property type="term" value="C:membrane"/>
    <property type="evidence" value="ECO:0007669"/>
    <property type="project" value="InterPro"/>
</dbReference>
<proteinExistence type="inferred from homology"/>
<dbReference type="Gene3D" id="2.40.160.180">
    <property type="entry name" value="Carbohydrate-selective porin OprB"/>
    <property type="match status" value="1"/>
</dbReference>
<evidence type="ECO:0000256" key="2">
    <source>
        <dbReference type="RuleBase" id="RU363072"/>
    </source>
</evidence>
<accession>A0A7G8Q5F8</accession>
<feature type="chain" id="PRO_5029032845" evidence="2">
    <location>
        <begin position="22"/>
        <end position="441"/>
    </location>
</feature>
<sequence>MRFQLATTAACLLSATCMLHADEPSLFVPQWLGAQYTFVDQHQDSLHSPYSGPLSLHANGDTERSHTFGAYFGVPLPAHLQFYLDVEMFKGEGVSGATGLGGLTNGDVIRAGSNNLPKTPYVARAFLRWTQALGDGTTHVERAQDQLPGDEADERVEVKLGKMSVTDDFDKNRYAGSTRTQFMNWALFNNTAWDFAADTRGYTDGLVLALVRKTWSLRYGIYRMPYEANGQRLVNALGQSQNQQVELTLQPQSDGWALRFLAYRNTARMGIYSDALAIAEATGQPPDIHADDAPGRHKYGFGINGELPLADHGDTGLFMRAGWNDGHTESFVFTEVDRTMTAGFQLSGVHWSRPTDHVSVAVAVNGLSGDHRDYLAAGGNGFVLGDGALNYGREQILEAYYSFTPFAHFTLSPDLQLVHNPGYNRDRGPARFVGLRAHIDI</sequence>
<evidence type="ECO:0000256" key="1">
    <source>
        <dbReference type="ARBA" id="ARBA00008769"/>
    </source>
</evidence>
<dbReference type="GO" id="GO:0008643">
    <property type="term" value="P:carbohydrate transport"/>
    <property type="evidence" value="ECO:0007669"/>
    <property type="project" value="InterPro"/>
</dbReference>
<dbReference type="EMBL" id="CP060412">
    <property type="protein sequence ID" value="QNK02016.1"/>
    <property type="molecule type" value="Genomic_DNA"/>
</dbReference>
<dbReference type="InterPro" id="IPR038673">
    <property type="entry name" value="OprB_sf"/>
</dbReference>
<dbReference type="RefSeq" id="WP_187057474.1">
    <property type="nucleotide sequence ID" value="NZ_CP060412.1"/>
</dbReference>
<keyword evidence="4" id="KW-1185">Reference proteome</keyword>
<protein>
    <submittedName>
        <fullName evidence="3">Carbohydrate porin</fullName>
    </submittedName>
</protein>